<proteinExistence type="predicted"/>
<evidence type="ECO:0000313" key="2">
    <source>
        <dbReference type="Proteomes" id="UP000577891"/>
    </source>
</evidence>
<organism evidence="1 2">
    <name type="scientific">Gluconacetobacter asukensis</name>
    <dbReference type="NCBI Taxonomy" id="1017181"/>
    <lineage>
        <taxon>Bacteria</taxon>
        <taxon>Pseudomonadati</taxon>
        <taxon>Pseudomonadota</taxon>
        <taxon>Alphaproteobacteria</taxon>
        <taxon>Acetobacterales</taxon>
        <taxon>Acetobacteraceae</taxon>
        <taxon>Gluconacetobacter</taxon>
    </lineage>
</organism>
<dbReference type="EMBL" id="JABEQE010000026">
    <property type="protein sequence ID" value="MBB2174064.1"/>
    <property type="molecule type" value="Genomic_DNA"/>
</dbReference>
<reference evidence="1 2" key="1">
    <citation type="submission" date="2020-04" db="EMBL/GenBank/DDBJ databases">
        <title>Description of novel Gluconacetobacter.</title>
        <authorList>
            <person name="Sombolestani A."/>
        </authorList>
    </citation>
    <scope>NUCLEOTIDE SEQUENCE [LARGE SCALE GENOMIC DNA]</scope>
    <source>
        <strain evidence="1 2">LMG 27724</strain>
    </source>
</reference>
<name>A0A7W4J3Q7_9PROT</name>
<protein>
    <submittedName>
        <fullName evidence="1">Uncharacterized protein</fullName>
    </submittedName>
</protein>
<dbReference type="Pfam" id="PF18982">
    <property type="entry name" value="JetA"/>
    <property type="match status" value="1"/>
</dbReference>
<comment type="caution">
    <text evidence="1">The sequence shown here is derived from an EMBL/GenBank/DDBJ whole genome shotgun (WGS) entry which is preliminary data.</text>
</comment>
<accession>A0A7W4J3Q7</accession>
<dbReference type="Proteomes" id="UP000577891">
    <property type="component" value="Unassembled WGS sequence"/>
</dbReference>
<evidence type="ECO:0000313" key="1">
    <source>
        <dbReference type="EMBL" id="MBB2174064.1"/>
    </source>
</evidence>
<gene>
    <name evidence="1" type="ORF">HLH35_18425</name>
</gene>
<keyword evidence="2" id="KW-1185">Reference proteome</keyword>
<dbReference type="InterPro" id="IPR043773">
    <property type="entry name" value="JetA"/>
</dbReference>
<sequence length="519" mass="58254">MASSTALFPPDRQRPQLFAQLGPDIFTVFSGGNRQLYERAILTVYNELYRSDLLFPTEAEVVRVIFDCLTRYPGLWAEDEAAVDLDRLVARTGRRVKRRRVAGVDDQATGTAISRSRHIYNRMLQTGWLDETSYGLKTTVEMPSGAMRLAEFLCSLTEGGAEQLGGLVIEVRNAIRAVREKPAENALGLNKAAQDAARFGRYLRSVLAALRDVDRQVLSSDTLADRLRHYFEDFVERVLLRDYTAIATTAHPYRHRRAILAALDALEDSQIDLAAVADAYLEARLVPDGQAARDLVQEDLFRIRRVFERIEESFEAIQQHRSRLETRLRNVVRYAGRRTSFLQRSEHVIQALDDMLANGASALDIRGMIEPRVPMIAPDLLAKPRGSRAPVSDVDLALPPFDPIRELRRRLEREYLARLAVSPAQVSRFLERRVPPFGVASAASMRIETIDDFLAFEAIRLMIAGGVGADSGSRLAKALEGRFELTVAEDRISNEWLDCGGFRVRRLDDSITLEAGDAA</sequence>
<dbReference type="AlphaFoldDB" id="A0A7W4J3Q7"/>